<feature type="non-terminal residue" evidence="3">
    <location>
        <position position="1"/>
    </location>
</feature>
<keyword evidence="1" id="KW-0479">Metal-binding</keyword>
<evidence type="ECO:0000259" key="2">
    <source>
        <dbReference type="PROSITE" id="PS50158"/>
    </source>
</evidence>
<proteinExistence type="predicted"/>
<dbReference type="AlphaFoldDB" id="A0A371EPJ7"/>
<reference evidence="3" key="1">
    <citation type="submission" date="2018-05" db="EMBL/GenBank/DDBJ databases">
        <title>Draft genome of Mucuna pruriens seed.</title>
        <authorList>
            <person name="Nnadi N.E."/>
            <person name="Vos R."/>
            <person name="Hasami M.H."/>
            <person name="Devisetty U.K."/>
            <person name="Aguiy J.C."/>
        </authorList>
    </citation>
    <scope>NUCLEOTIDE SEQUENCE [LARGE SCALE GENOMIC DNA]</scope>
    <source>
        <strain evidence="3">JCA_2017</strain>
    </source>
</reference>
<dbReference type="Gene3D" id="4.10.60.10">
    <property type="entry name" value="Zinc finger, CCHC-type"/>
    <property type="match status" value="1"/>
</dbReference>
<dbReference type="Pfam" id="PF03732">
    <property type="entry name" value="Retrotrans_gag"/>
    <property type="match status" value="1"/>
</dbReference>
<dbReference type="PROSITE" id="PS50158">
    <property type="entry name" value="ZF_CCHC"/>
    <property type="match status" value="1"/>
</dbReference>
<dbReference type="Proteomes" id="UP000257109">
    <property type="component" value="Unassembled WGS sequence"/>
</dbReference>
<dbReference type="OrthoDB" id="1434223at2759"/>
<dbReference type="GO" id="GO:0008270">
    <property type="term" value="F:zinc ion binding"/>
    <property type="evidence" value="ECO:0007669"/>
    <property type="project" value="UniProtKB-KW"/>
</dbReference>
<keyword evidence="1" id="KW-0863">Zinc-finger</keyword>
<gene>
    <name evidence="3" type="ORF">CR513_53185</name>
</gene>
<keyword evidence="1" id="KW-0862">Zinc</keyword>
<feature type="domain" description="CCHC-type" evidence="2">
    <location>
        <begin position="97"/>
        <end position="110"/>
    </location>
</feature>
<dbReference type="InterPro" id="IPR005162">
    <property type="entry name" value="Retrotrans_gag_dom"/>
</dbReference>
<name>A0A371EPJ7_MUCPR</name>
<sequence>MAFLEKYFPKDVREKKGIKFLELKQGNSTMADYVAKFEELSKCWIYDKDKRARVAHFKGDVGPMKGKQSRGQSRSMYLKCGCLGHLTRECVDKEVTCFNCGKQCHIARNCMLSKKKSSSAGRSVQSFQDLRESLCS</sequence>
<accession>A0A371EPJ7</accession>
<dbReference type="InterPro" id="IPR036875">
    <property type="entry name" value="Znf_CCHC_sf"/>
</dbReference>
<dbReference type="InterPro" id="IPR001878">
    <property type="entry name" value="Znf_CCHC"/>
</dbReference>
<evidence type="ECO:0000256" key="1">
    <source>
        <dbReference type="PROSITE-ProRule" id="PRU00047"/>
    </source>
</evidence>
<dbReference type="GO" id="GO:0003676">
    <property type="term" value="F:nucleic acid binding"/>
    <property type="evidence" value="ECO:0007669"/>
    <property type="project" value="InterPro"/>
</dbReference>
<dbReference type="EMBL" id="QJKJ01012789">
    <property type="protein sequence ID" value="RDX67886.1"/>
    <property type="molecule type" value="Genomic_DNA"/>
</dbReference>
<protein>
    <recommendedName>
        <fullName evidence="2">CCHC-type domain-containing protein</fullName>
    </recommendedName>
</protein>
<evidence type="ECO:0000313" key="3">
    <source>
        <dbReference type="EMBL" id="RDX67886.1"/>
    </source>
</evidence>
<dbReference type="SUPFAM" id="SSF57756">
    <property type="entry name" value="Retrovirus zinc finger-like domains"/>
    <property type="match status" value="1"/>
</dbReference>
<evidence type="ECO:0000313" key="4">
    <source>
        <dbReference type="Proteomes" id="UP000257109"/>
    </source>
</evidence>
<comment type="caution">
    <text evidence="3">The sequence shown here is derived from an EMBL/GenBank/DDBJ whole genome shotgun (WGS) entry which is preliminary data.</text>
</comment>
<organism evidence="3 4">
    <name type="scientific">Mucuna pruriens</name>
    <name type="common">Velvet bean</name>
    <name type="synonym">Dolichos pruriens</name>
    <dbReference type="NCBI Taxonomy" id="157652"/>
    <lineage>
        <taxon>Eukaryota</taxon>
        <taxon>Viridiplantae</taxon>
        <taxon>Streptophyta</taxon>
        <taxon>Embryophyta</taxon>
        <taxon>Tracheophyta</taxon>
        <taxon>Spermatophyta</taxon>
        <taxon>Magnoliopsida</taxon>
        <taxon>eudicotyledons</taxon>
        <taxon>Gunneridae</taxon>
        <taxon>Pentapetalae</taxon>
        <taxon>rosids</taxon>
        <taxon>fabids</taxon>
        <taxon>Fabales</taxon>
        <taxon>Fabaceae</taxon>
        <taxon>Papilionoideae</taxon>
        <taxon>50 kb inversion clade</taxon>
        <taxon>NPAAA clade</taxon>
        <taxon>indigoferoid/millettioid clade</taxon>
        <taxon>Phaseoleae</taxon>
        <taxon>Mucuna</taxon>
    </lineage>
</organism>
<keyword evidence="4" id="KW-1185">Reference proteome</keyword>